<dbReference type="Gene3D" id="3.40.640.10">
    <property type="entry name" value="Type I PLP-dependent aspartate aminotransferase-like (Major domain)"/>
    <property type="match status" value="1"/>
</dbReference>
<dbReference type="SUPFAM" id="SSF53383">
    <property type="entry name" value="PLP-dependent transferases"/>
    <property type="match status" value="1"/>
</dbReference>
<dbReference type="PATRIC" id="fig|1872076.5.peg.1355"/>
<feature type="modified residue" description="N6-(pyridoxal phosphate)lysine" evidence="2">
    <location>
        <position position="218"/>
    </location>
</feature>
<organism evidence="4 5">
    <name type="scientific">Candidatus Scalindua rubra</name>
    <dbReference type="NCBI Taxonomy" id="1872076"/>
    <lineage>
        <taxon>Bacteria</taxon>
        <taxon>Pseudomonadati</taxon>
        <taxon>Planctomycetota</taxon>
        <taxon>Candidatus Brocadiia</taxon>
        <taxon>Candidatus Brocadiales</taxon>
        <taxon>Candidatus Scalinduaceae</taxon>
        <taxon>Candidatus Scalindua</taxon>
    </lineage>
</organism>
<dbReference type="PIRSF" id="PIRSF000390">
    <property type="entry name" value="PLP_StrS"/>
    <property type="match status" value="1"/>
</dbReference>
<evidence type="ECO:0000313" key="4">
    <source>
        <dbReference type="EMBL" id="ODS33658.1"/>
    </source>
</evidence>
<dbReference type="PANTHER" id="PTHR30244:SF39">
    <property type="entry name" value="BLR3650 PROTEIN"/>
    <property type="match status" value="1"/>
</dbReference>
<evidence type="ECO:0000256" key="2">
    <source>
        <dbReference type="PIRSR" id="PIRSR000390-2"/>
    </source>
</evidence>
<protein>
    <submittedName>
        <fullName evidence="4">Aminotransferase arnB</fullName>
    </submittedName>
</protein>
<dbReference type="GO" id="GO:0030170">
    <property type="term" value="F:pyridoxal phosphate binding"/>
    <property type="evidence" value="ECO:0007669"/>
    <property type="project" value="TreeGrafter"/>
</dbReference>
<sequence length="409" mass="46479">MNIPLSRPDITESEINCVSNVLRTPNLSLGPKLLEFEEKMAMYVGTKHAIAVNSGTSGLHIILKSFGIKKGDKVITPPFSFIASANAILFVEAEPVFVDIDENTLNIDPENVEEVIVKEKSESARIKAILLVHVFGQPCEMDKIMQIAKKHDIVIVEDACEALGAEYGRKTKLGHKELSNKDSHVDVHTKSSKSTNSFEWRKVGAFGKAGVFGFYPNKQMTTGEGGIVVTDDENIEKLCKSLRNQGRKDDSSWLIHERLGYNYRISDINCALGIVQLGRLEEMLLKRENIANMYNERLRDIKEVQIPFILPNVKMSWFVYVIRLGKQFSRMDRDKILYKLREKGIECSNYFSPIHLQPFYRKMFGYKEGDFPITEHSSERTIALPFFNNMSEKEVEYVVRGLKDAISSI</sequence>
<dbReference type="InterPro" id="IPR015421">
    <property type="entry name" value="PyrdxlP-dep_Trfase_major"/>
</dbReference>
<comment type="similarity">
    <text evidence="3">Belongs to the DegT/DnrJ/EryC1 family.</text>
</comment>
<dbReference type="GO" id="GO:0008483">
    <property type="term" value="F:transaminase activity"/>
    <property type="evidence" value="ECO:0007669"/>
    <property type="project" value="UniProtKB-KW"/>
</dbReference>
<feature type="active site" description="Proton acceptor" evidence="1">
    <location>
        <position position="218"/>
    </location>
</feature>
<keyword evidence="4" id="KW-0032">Aminotransferase</keyword>
<dbReference type="InterPro" id="IPR000653">
    <property type="entry name" value="DegT/StrS_aminotransferase"/>
</dbReference>
<dbReference type="AlphaFoldDB" id="A0A1E3XDH5"/>
<evidence type="ECO:0000256" key="1">
    <source>
        <dbReference type="PIRSR" id="PIRSR000390-1"/>
    </source>
</evidence>
<dbReference type="GO" id="GO:0000271">
    <property type="term" value="P:polysaccharide biosynthetic process"/>
    <property type="evidence" value="ECO:0007669"/>
    <property type="project" value="TreeGrafter"/>
</dbReference>
<evidence type="ECO:0000256" key="3">
    <source>
        <dbReference type="RuleBase" id="RU004508"/>
    </source>
</evidence>
<reference evidence="4 5" key="1">
    <citation type="submission" date="2016-07" db="EMBL/GenBank/DDBJ databases">
        <title>Draft genome of Scalindua rubra, obtained from a brine-seawater interface in the Red Sea, sheds light on salt adaptation in anammox bacteria.</title>
        <authorList>
            <person name="Speth D.R."/>
            <person name="Lagkouvardos I."/>
            <person name="Wang Y."/>
            <person name="Qian P.-Y."/>
            <person name="Dutilh B.E."/>
            <person name="Jetten M.S."/>
        </authorList>
    </citation>
    <scope>NUCLEOTIDE SEQUENCE [LARGE SCALE GENOMIC DNA]</scope>
    <source>
        <strain evidence="4">BSI-1</strain>
    </source>
</reference>
<dbReference type="InterPro" id="IPR015422">
    <property type="entry name" value="PyrdxlP-dep_Trfase_small"/>
</dbReference>
<dbReference type="Pfam" id="PF01041">
    <property type="entry name" value="DegT_DnrJ_EryC1"/>
    <property type="match status" value="1"/>
</dbReference>
<dbReference type="Proteomes" id="UP000094056">
    <property type="component" value="Unassembled WGS sequence"/>
</dbReference>
<dbReference type="CDD" id="cd00616">
    <property type="entry name" value="AHBA_syn"/>
    <property type="match status" value="1"/>
</dbReference>
<evidence type="ECO:0000313" key="5">
    <source>
        <dbReference type="Proteomes" id="UP000094056"/>
    </source>
</evidence>
<dbReference type="PANTHER" id="PTHR30244">
    <property type="entry name" value="TRANSAMINASE"/>
    <property type="match status" value="1"/>
</dbReference>
<dbReference type="EMBL" id="MAYW01000022">
    <property type="protein sequence ID" value="ODS33658.1"/>
    <property type="molecule type" value="Genomic_DNA"/>
</dbReference>
<dbReference type="Gene3D" id="3.90.1150.10">
    <property type="entry name" value="Aspartate Aminotransferase, domain 1"/>
    <property type="match status" value="1"/>
</dbReference>
<comment type="caution">
    <text evidence="4">The sequence shown here is derived from an EMBL/GenBank/DDBJ whole genome shotgun (WGS) entry which is preliminary data.</text>
</comment>
<accession>A0A1E3XDH5</accession>
<keyword evidence="4" id="KW-0808">Transferase</keyword>
<gene>
    <name evidence="4" type="primary">arnB_4</name>
    <name evidence="4" type="ORF">SCARUB_01177</name>
</gene>
<name>A0A1E3XDH5_9BACT</name>
<keyword evidence="2 3" id="KW-0663">Pyridoxal phosphate</keyword>
<proteinExistence type="inferred from homology"/>
<dbReference type="InterPro" id="IPR015424">
    <property type="entry name" value="PyrdxlP-dep_Trfase"/>
</dbReference>